<evidence type="ECO:0000313" key="6">
    <source>
        <dbReference type="Proteomes" id="UP001219297"/>
    </source>
</evidence>
<keyword evidence="3" id="KW-0732">Signal</keyword>
<keyword evidence="2" id="KW-1133">Transmembrane helix</keyword>
<dbReference type="Proteomes" id="UP001219297">
    <property type="component" value="Unassembled WGS sequence"/>
</dbReference>
<feature type="domain" description="CNA-B" evidence="4">
    <location>
        <begin position="160"/>
        <end position="247"/>
    </location>
</feature>
<dbReference type="RefSeq" id="WP_274778229.1">
    <property type="nucleotide sequence ID" value="NZ_JARBHI010000001.1"/>
</dbReference>
<keyword evidence="2" id="KW-0812">Transmembrane</keyword>
<keyword evidence="6" id="KW-1185">Reference proteome</keyword>
<protein>
    <submittedName>
        <fullName evidence="5">Cna B-type domain-containing protein</fullName>
    </submittedName>
</protein>
<dbReference type="CDD" id="cd00222">
    <property type="entry name" value="CollagenBindB"/>
    <property type="match status" value="1"/>
</dbReference>
<reference evidence="5 6" key="1">
    <citation type="submission" date="2023-02" db="EMBL/GenBank/DDBJ databases">
        <title>Defining the Infant Male Urobiome and Moving Towards Mechanisms in Urobiome Research.</title>
        <authorList>
            <person name="Reasoner S."/>
            <person name="Flores V."/>
            <person name="Van Horn G."/>
            <person name="Morales G."/>
            <person name="Peard L."/>
            <person name="Abelson B."/>
            <person name="Manuel C."/>
            <person name="Lee J."/>
            <person name="Baker B."/>
            <person name="Williams T."/>
            <person name="Schmitz J."/>
            <person name="Clayton D."/>
            <person name="Hadjifrangiskou M."/>
        </authorList>
    </citation>
    <scope>NUCLEOTIDE SEQUENCE [LARGE SCALE GENOMIC DNA]</scope>
    <source>
        <strain evidence="5 6">AS1053</strain>
    </source>
</reference>
<name>A0ABT5V3F6_9ACTO</name>
<feature type="region of interest" description="Disordered" evidence="1">
    <location>
        <begin position="248"/>
        <end position="299"/>
    </location>
</feature>
<evidence type="ECO:0000256" key="2">
    <source>
        <dbReference type="SAM" id="Phobius"/>
    </source>
</evidence>
<feature type="chain" id="PRO_5046279123" evidence="3">
    <location>
        <begin position="19"/>
        <end position="332"/>
    </location>
</feature>
<evidence type="ECO:0000259" key="4">
    <source>
        <dbReference type="Pfam" id="PF05738"/>
    </source>
</evidence>
<dbReference type="InterPro" id="IPR008454">
    <property type="entry name" value="Collagen-bd_Cna-like_B-typ_dom"/>
</dbReference>
<organism evidence="5 6">
    <name type="scientific">Actinotignum sanguinis</name>
    <dbReference type="NCBI Taxonomy" id="1445614"/>
    <lineage>
        <taxon>Bacteria</taxon>
        <taxon>Bacillati</taxon>
        <taxon>Actinomycetota</taxon>
        <taxon>Actinomycetes</taxon>
        <taxon>Actinomycetales</taxon>
        <taxon>Actinomycetaceae</taxon>
        <taxon>Actinotignum</taxon>
    </lineage>
</organism>
<proteinExistence type="predicted"/>
<sequence>MAVALLLALLGITAYSQAQPVDSPAARVECPAKEHPDFITLELWGTQYTRDAEGNLQKDLPKETIKYGVFKVYQDRSEQLWINPRYEANKDQFEVVNYPSTVDEWNFTFSVPKYELAGPTWRDNEVEYGIAEIPSPGYRSDMDTNPDGTFRFTNTLATDVSATKAWQDDDNAKQTRPENITFVLLGDGKEVARKTVGAAEDWKATFAEVDKCAGGYLINYTIVEESVEGYTTAVTGNMTDGFVVTNTIVPPPPTPTPTGSETPTPTPTPTVPATTPPATTPPVPSQTPTPTTTPTPRERLVKTGTSTAGPAVILAGLALLGAGGVMVVRRRS</sequence>
<feature type="compositionally biased region" description="Pro residues" evidence="1">
    <location>
        <begin position="264"/>
        <end position="293"/>
    </location>
</feature>
<evidence type="ECO:0000313" key="5">
    <source>
        <dbReference type="EMBL" id="MDE1655510.1"/>
    </source>
</evidence>
<dbReference type="Gene3D" id="2.60.40.1140">
    <property type="entry name" value="Collagen-binding surface protein Cna, B-type domain"/>
    <property type="match status" value="1"/>
</dbReference>
<evidence type="ECO:0000256" key="1">
    <source>
        <dbReference type="SAM" id="MobiDB-lite"/>
    </source>
</evidence>
<dbReference type="Pfam" id="PF05738">
    <property type="entry name" value="Cna_B"/>
    <property type="match status" value="1"/>
</dbReference>
<dbReference type="NCBIfam" id="TIGR01167">
    <property type="entry name" value="LPXTG_anchor"/>
    <property type="match status" value="1"/>
</dbReference>
<gene>
    <name evidence="5" type="ORF">PWJ81_00275</name>
</gene>
<accession>A0ABT5V3F6</accession>
<evidence type="ECO:0000256" key="3">
    <source>
        <dbReference type="SAM" id="SignalP"/>
    </source>
</evidence>
<keyword evidence="2" id="KW-0472">Membrane</keyword>
<dbReference type="SUPFAM" id="SSF49478">
    <property type="entry name" value="Cna protein B-type domain"/>
    <property type="match status" value="1"/>
</dbReference>
<dbReference type="EMBL" id="JARBHI010000001">
    <property type="protein sequence ID" value="MDE1655510.1"/>
    <property type="molecule type" value="Genomic_DNA"/>
</dbReference>
<feature type="transmembrane region" description="Helical" evidence="2">
    <location>
        <begin position="308"/>
        <end position="328"/>
    </location>
</feature>
<feature type="signal peptide" evidence="3">
    <location>
        <begin position="1"/>
        <end position="18"/>
    </location>
</feature>
<comment type="caution">
    <text evidence="5">The sequence shown here is derived from an EMBL/GenBank/DDBJ whole genome shotgun (WGS) entry which is preliminary data.</text>
</comment>